<name>A0A916ZTV7_9HYPH</name>
<dbReference type="Gene3D" id="3.40.50.1820">
    <property type="entry name" value="alpha/beta hydrolase"/>
    <property type="match status" value="1"/>
</dbReference>
<dbReference type="InterPro" id="IPR005674">
    <property type="entry name" value="CocE/Ser_esterase"/>
</dbReference>
<dbReference type="InterPro" id="IPR000383">
    <property type="entry name" value="Xaa-Pro-like_dom"/>
</dbReference>
<dbReference type="Gene3D" id="2.60.120.260">
    <property type="entry name" value="Galactose-binding domain-like"/>
    <property type="match status" value="1"/>
</dbReference>
<dbReference type="Proteomes" id="UP000644699">
    <property type="component" value="Unassembled WGS sequence"/>
</dbReference>
<dbReference type="Pfam" id="PF02129">
    <property type="entry name" value="Peptidase_S15"/>
    <property type="match status" value="1"/>
</dbReference>
<accession>A0A916ZTV7</accession>
<feature type="domain" description="Xaa-Pro dipeptidyl-peptidase C-terminal" evidence="2">
    <location>
        <begin position="286"/>
        <end position="542"/>
    </location>
</feature>
<dbReference type="InterPro" id="IPR029058">
    <property type="entry name" value="AB_hydrolase_fold"/>
</dbReference>
<dbReference type="InterPro" id="IPR050585">
    <property type="entry name" value="Xaa-Pro_dipeptidyl-ppase/CocE"/>
</dbReference>
<dbReference type="PANTHER" id="PTHR43056:SF10">
    <property type="entry name" value="COCE_NOND FAMILY, PUTATIVE (AFU_ORTHOLOGUE AFUA_7G00600)-RELATED"/>
    <property type="match status" value="1"/>
</dbReference>
<dbReference type="SUPFAM" id="SSF53474">
    <property type="entry name" value="alpha/beta-Hydrolases"/>
    <property type="match status" value="1"/>
</dbReference>
<dbReference type="SUPFAM" id="SSF49785">
    <property type="entry name" value="Galactose-binding domain-like"/>
    <property type="match status" value="1"/>
</dbReference>
<dbReference type="EMBL" id="BMIQ01000006">
    <property type="protein sequence ID" value="GGE13617.1"/>
    <property type="molecule type" value="Genomic_DNA"/>
</dbReference>
<dbReference type="NCBIfam" id="TIGR00976">
    <property type="entry name" value="CocE_NonD"/>
    <property type="match status" value="1"/>
</dbReference>
<dbReference type="Pfam" id="PF08530">
    <property type="entry name" value="PepX_C"/>
    <property type="match status" value="1"/>
</dbReference>
<dbReference type="Gene3D" id="1.10.3020.10">
    <property type="entry name" value="alpha-amino acid ester hydrolase ( Helical cap domain)"/>
    <property type="match status" value="1"/>
</dbReference>
<organism evidence="3 4">
    <name type="scientific">Aureimonas endophytica</name>
    <dbReference type="NCBI Taxonomy" id="2027858"/>
    <lineage>
        <taxon>Bacteria</taxon>
        <taxon>Pseudomonadati</taxon>
        <taxon>Pseudomonadota</taxon>
        <taxon>Alphaproteobacteria</taxon>
        <taxon>Hyphomicrobiales</taxon>
        <taxon>Aurantimonadaceae</taxon>
        <taxon>Aureimonas</taxon>
    </lineage>
</organism>
<dbReference type="AlphaFoldDB" id="A0A916ZTV7"/>
<evidence type="ECO:0000259" key="2">
    <source>
        <dbReference type="SMART" id="SM00939"/>
    </source>
</evidence>
<dbReference type="InterPro" id="IPR013736">
    <property type="entry name" value="Xaa-Pro_dipept_C"/>
</dbReference>
<evidence type="ECO:0000313" key="4">
    <source>
        <dbReference type="Proteomes" id="UP000644699"/>
    </source>
</evidence>
<sequence>MTIRAHRVIENEWIPLKDGTRLAARIWLPAGAEEAPVPAILEYLPYRKRDGTSVRDESTYPTLAGAGYAGVRVDIRGSGESEGVIDGEYTPREFSDALEVIDWIVAQPWASGAVGMMGISWGGFNSLQIAALNHPALKAVISIASTVDRYNDDIHYKNGCQLSANLSWASYMLAYQSRAPDPALVGARWRAMWLERLAEEPFFLPEWLAHQRRDAFWRHGSICEDFPGFPVPALVIAGWLDGYRNTPLKAVEGLGAKAKALIGPWVHKYPHFAWPKPRADFLNEAIRWWDRWLKNEPNGVEDLPQVRAYIVDAPRPARWRAEEPGRWVALANWQAPEPLVLHVGAGRALSLGAGAPSSDHIYLESPQDTGVMAGEWFTLKPDAELPGDQRPDDAGSLVFETEPLTEALELLGFPGLTLGLVPRTASANLVARLVDIHPDGTATRIAFGTLNLAHRAGQAEPRPVVPGERLEIAMALDACGYRLGPGHRLRLALSTAYWPTILPGPTAGGVTVDCGSLRLALPLLAGAEPVAVPEPDDPDPLPRYIEHAPGASRRSVERDLQAGVTRYRLFEDTGLAEHPETGLSTRQVREEVWTIAPDDPLSMTGTTLWTTEMRRTDGWNTRTESVARLSCTASDWIVSASVTAFEGETEVHRKDFGETIPRDLM</sequence>
<dbReference type="InterPro" id="IPR008979">
    <property type="entry name" value="Galactose-bd-like_sf"/>
</dbReference>
<dbReference type="RefSeq" id="WP_188910938.1">
    <property type="nucleotide sequence ID" value="NZ_BMIQ01000006.1"/>
</dbReference>
<evidence type="ECO:0000256" key="1">
    <source>
        <dbReference type="ARBA" id="ARBA00022801"/>
    </source>
</evidence>
<gene>
    <name evidence="3" type="ORF">GCM10011390_35910</name>
</gene>
<dbReference type="GO" id="GO:0008239">
    <property type="term" value="F:dipeptidyl-peptidase activity"/>
    <property type="evidence" value="ECO:0007669"/>
    <property type="project" value="InterPro"/>
</dbReference>
<comment type="caution">
    <text evidence="3">The sequence shown here is derived from an EMBL/GenBank/DDBJ whole genome shotgun (WGS) entry which is preliminary data.</text>
</comment>
<dbReference type="PANTHER" id="PTHR43056">
    <property type="entry name" value="PEPTIDASE S9 PROLYL OLIGOPEPTIDASE"/>
    <property type="match status" value="1"/>
</dbReference>
<reference evidence="3" key="1">
    <citation type="journal article" date="2014" name="Int. J. Syst. Evol. Microbiol.">
        <title>Complete genome sequence of Corynebacterium casei LMG S-19264T (=DSM 44701T), isolated from a smear-ripened cheese.</title>
        <authorList>
            <consortium name="US DOE Joint Genome Institute (JGI-PGF)"/>
            <person name="Walter F."/>
            <person name="Albersmeier A."/>
            <person name="Kalinowski J."/>
            <person name="Ruckert C."/>
        </authorList>
    </citation>
    <scope>NUCLEOTIDE SEQUENCE</scope>
    <source>
        <strain evidence="3">CGMCC 1.15367</strain>
    </source>
</reference>
<dbReference type="SMART" id="SM00939">
    <property type="entry name" value="PepX_C"/>
    <property type="match status" value="1"/>
</dbReference>
<reference evidence="3" key="2">
    <citation type="submission" date="2020-09" db="EMBL/GenBank/DDBJ databases">
        <authorList>
            <person name="Sun Q."/>
            <person name="Zhou Y."/>
        </authorList>
    </citation>
    <scope>NUCLEOTIDE SEQUENCE</scope>
    <source>
        <strain evidence="3">CGMCC 1.15367</strain>
    </source>
</reference>
<keyword evidence="1" id="KW-0378">Hydrolase</keyword>
<evidence type="ECO:0000313" key="3">
    <source>
        <dbReference type="EMBL" id="GGE13617.1"/>
    </source>
</evidence>
<protein>
    <submittedName>
        <fullName evidence="3">Peptidase</fullName>
    </submittedName>
</protein>
<keyword evidence="4" id="KW-1185">Reference proteome</keyword>
<proteinExistence type="predicted"/>